<feature type="transmembrane region" description="Helical" evidence="2">
    <location>
        <begin position="74"/>
        <end position="92"/>
    </location>
</feature>
<feature type="domain" description="GGDEF" evidence="6">
    <location>
        <begin position="303"/>
        <end position="436"/>
    </location>
</feature>
<evidence type="ECO:0000256" key="2">
    <source>
        <dbReference type="SAM" id="Phobius"/>
    </source>
</evidence>
<keyword evidence="1" id="KW-0175">Coiled coil</keyword>
<proteinExistence type="predicted"/>
<dbReference type="CDD" id="cd01949">
    <property type="entry name" value="GGDEF"/>
    <property type="match status" value="1"/>
</dbReference>
<dbReference type="InterPro" id="IPR000160">
    <property type="entry name" value="GGDEF_dom"/>
</dbReference>
<accession>A0A937FG47</accession>
<dbReference type="Pfam" id="PF00563">
    <property type="entry name" value="EAL"/>
    <property type="match status" value="1"/>
</dbReference>
<feature type="domain" description="EAL" evidence="5">
    <location>
        <begin position="445"/>
        <end position="699"/>
    </location>
</feature>
<evidence type="ECO:0000259" key="4">
    <source>
        <dbReference type="PROSITE" id="PS50113"/>
    </source>
</evidence>
<evidence type="ECO:0000313" key="8">
    <source>
        <dbReference type="Proteomes" id="UP000623681"/>
    </source>
</evidence>
<dbReference type="InterPro" id="IPR043128">
    <property type="entry name" value="Rev_trsase/Diguanyl_cyclase"/>
</dbReference>
<dbReference type="InterPro" id="IPR052155">
    <property type="entry name" value="Biofilm_reg_signaling"/>
</dbReference>
<sequence>MTVFNKIKGYVRNNSNMKNDINYYLNKNYKINPLTESIRISIIYGVAGVLWIVLSDEIVSKFVPNFTDYKIVAMYKGWVYVAITTALILVLIERRLKLFKKAVDKIYNYLDEINEVNEELLVLEDELREQNEQLKESQNSLAISEQRYELAVEGADCGIWDWDIENGVYFFSDKWKNYLGYEKNEISNNFDAWVYLIHPDEREDVIEKINEYLSSREGPYESIYRMKSKNGEYRWILSKGKGIWTKEGRPIRVAGSHTDITEHKIADDRLNFLARYDSLTKLPNRLYFEEKVNEIIYNCSEDSRFSLVYMDVDNFKNINDTLGHETGDILLKYISSILIEEIKEPNFAGRLGGDEFAILFKNPENKREVRIKLNNILVKLKEPWVCNKHKFFNSYSIGIAQYPENGCTLSTLLKNADIAMYNVKKNSKDNLCFYTEAMQEKELKYVELVNDLRSAIEKEEFKLVYQPIINLNTFELIGVEALIRWNHPIQGIISPREFIPLAEETGLIFYIGSWVFKAAMLQKKEWEEMGYHNIQMSVNISGSRITRKSLTEDIINIINEVGLKFEEIQLEITETAVMKDVDAAIEVLNVLKAKGIKIALDDFGTGYSSITYLKKLPIDVVKIDKSFIDGVSQSKEDNIILENIIKLTHDLKLKVVAEGIETKEQLEFLKDKKCNYGQGYLFKKPVDKEEIEKLLMLSQFVLN</sequence>
<dbReference type="Pfam" id="PF00990">
    <property type="entry name" value="GGDEF"/>
    <property type="match status" value="1"/>
</dbReference>
<evidence type="ECO:0000256" key="1">
    <source>
        <dbReference type="SAM" id="Coils"/>
    </source>
</evidence>
<feature type="coiled-coil region" evidence="1">
    <location>
        <begin position="106"/>
        <end position="147"/>
    </location>
</feature>
<dbReference type="PROSITE" id="PS50887">
    <property type="entry name" value="GGDEF"/>
    <property type="match status" value="1"/>
</dbReference>
<keyword evidence="2" id="KW-1133">Transmembrane helix</keyword>
<feature type="domain" description="PAS" evidence="3">
    <location>
        <begin position="144"/>
        <end position="216"/>
    </location>
</feature>
<dbReference type="SUPFAM" id="SSF141868">
    <property type="entry name" value="EAL domain-like"/>
    <property type="match status" value="1"/>
</dbReference>
<dbReference type="InterPro" id="IPR001610">
    <property type="entry name" value="PAC"/>
</dbReference>
<dbReference type="InterPro" id="IPR013655">
    <property type="entry name" value="PAS_fold_3"/>
</dbReference>
<dbReference type="NCBIfam" id="TIGR00229">
    <property type="entry name" value="sensory_box"/>
    <property type="match status" value="1"/>
</dbReference>
<dbReference type="PANTHER" id="PTHR44757">
    <property type="entry name" value="DIGUANYLATE CYCLASE DGCP"/>
    <property type="match status" value="1"/>
</dbReference>
<dbReference type="Gene3D" id="3.20.20.450">
    <property type="entry name" value="EAL domain"/>
    <property type="match status" value="1"/>
</dbReference>
<comment type="caution">
    <text evidence="7">The sequence shown here is derived from an EMBL/GenBank/DDBJ whole genome shotgun (WGS) entry which is preliminary data.</text>
</comment>
<feature type="domain" description="PAC" evidence="4">
    <location>
        <begin position="220"/>
        <end position="272"/>
    </location>
</feature>
<keyword evidence="8" id="KW-1185">Reference proteome</keyword>
<organism evidence="7 8">
    <name type="scientific">Clostridium paridis</name>
    <dbReference type="NCBI Taxonomy" id="2803863"/>
    <lineage>
        <taxon>Bacteria</taxon>
        <taxon>Bacillati</taxon>
        <taxon>Bacillota</taxon>
        <taxon>Clostridia</taxon>
        <taxon>Eubacteriales</taxon>
        <taxon>Clostridiaceae</taxon>
        <taxon>Clostridium</taxon>
    </lineage>
</organism>
<dbReference type="InterPro" id="IPR000700">
    <property type="entry name" value="PAS-assoc_C"/>
</dbReference>
<dbReference type="InterPro" id="IPR035919">
    <property type="entry name" value="EAL_sf"/>
</dbReference>
<dbReference type="AlphaFoldDB" id="A0A937FG47"/>
<feature type="transmembrane region" description="Helical" evidence="2">
    <location>
        <begin position="37"/>
        <end position="54"/>
    </location>
</feature>
<dbReference type="InterPro" id="IPR035965">
    <property type="entry name" value="PAS-like_dom_sf"/>
</dbReference>
<dbReference type="NCBIfam" id="TIGR00254">
    <property type="entry name" value="GGDEF"/>
    <property type="match status" value="1"/>
</dbReference>
<dbReference type="CDD" id="cd00130">
    <property type="entry name" value="PAS"/>
    <property type="match status" value="1"/>
</dbReference>
<evidence type="ECO:0000313" key="7">
    <source>
        <dbReference type="EMBL" id="MBL4931652.1"/>
    </source>
</evidence>
<dbReference type="PROSITE" id="PS50112">
    <property type="entry name" value="PAS"/>
    <property type="match status" value="1"/>
</dbReference>
<protein>
    <submittedName>
        <fullName evidence="7">EAL domain-containing protein</fullName>
    </submittedName>
</protein>
<dbReference type="SMART" id="SM00091">
    <property type="entry name" value="PAS"/>
    <property type="match status" value="1"/>
</dbReference>
<dbReference type="SMART" id="SM00086">
    <property type="entry name" value="PAC"/>
    <property type="match status" value="1"/>
</dbReference>
<dbReference type="SUPFAM" id="SSF55073">
    <property type="entry name" value="Nucleotide cyclase"/>
    <property type="match status" value="1"/>
</dbReference>
<dbReference type="EMBL" id="JAESWA010000022">
    <property type="protein sequence ID" value="MBL4931652.1"/>
    <property type="molecule type" value="Genomic_DNA"/>
</dbReference>
<evidence type="ECO:0000259" key="5">
    <source>
        <dbReference type="PROSITE" id="PS50883"/>
    </source>
</evidence>
<dbReference type="InterPro" id="IPR001633">
    <property type="entry name" value="EAL_dom"/>
</dbReference>
<keyword evidence="2" id="KW-0472">Membrane</keyword>
<dbReference type="Pfam" id="PF08447">
    <property type="entry name" value="PAS_3"/>
    <property type="match status" value="1"/>
</dbReference>
<dbReference type="Gene3D" id="3.30.450.20">
    <property type="entry name" value="PAS domain"/>
    <property type="match status" value="1"/>
</dbReference>
<dbReference type="Proteomes" id="UP000623681">
    <property type="component" value="Unassembled WGS sequence"/>
</dbReference>
<dbReference type="PROSITE" id="PS50113">
    <property type="entry name" value="PAC"/>
    <property type="match status" value="1"/>
</dbReference>
<gene>
    <name evidence="7" type="ORF">JK634_07540</name>
</gene>
<keyword evidence="2" id="KW-0812">Transmembrane</keyword>
<dbReference type="PROSITE" id="PS50883">
    <property type="entry name" value="EAL"/>
    <property type="match status" value="1"/>
</dbReference>
<dbReference type="InterPro" id="IPR029787">
    <property type="entry name" value="Nucleotide_cyclase"/>
</dbReference>
<dbReference type="CDD" id="cd01948">
    <property type="entry name" value="EAL"/>
    <property type="match status" value="1"/>
</dbReference>
<dbReference type="PANTHER" id="PTHR44757:SF2">
    <property type="entry name" value="BIOFILM ARCHITECTURE MAINTENANCE PROTEIN MBAA"/>
    <property type="match status" value="1"/>
</dbReference>
<dbReference type="FunFam" id="3.20.20.450:FF:000001">
    <property type="entry name" value="Cyclic di-GMP phosphodiesterase yahA"/>
    <property type="match status" value="1"/>
</dbReference>
<reference evidence="7" key="1">
    <citation type="submission" date="2021-01" db="EMBL/GenBank/DDBJ databases">
        <title>Genome public.</title>
        <authorList>
            <person name="Liu C."/>
            <person name="Sun Q."/>
        </authorList>
    </citation>
    <scope>NUCLEOTIDE SEQUENCE</scope>
    <source>
        <strain evidence="7">YIM B02565</strain>
    </source>
</reference>
<dbReference type="SMART" id="SM00267">
    <property type="entry name" value="GGDEF"/>
    <property type="match status" value="1"/>
</dbReference>
<evidence type="ECO:0000259" key="6">
    <source>
        <dbReference type="PROSITE" id="PS50887"/>
    </source>
</evidence>
<dbReference type="Gene3D" id="3.30.70.270">
    <property type="match status" value="1"/>
</dbReference>
<dbReference type="SMART" id="SM00052">
    <property type="entry name" value="EAL"/>
    <property type="match status" value="1"/>
</dbReference>
<dbReference type="InterPro" id="IPR000014">
    <property type="entry name" value="PAS"/>
</dbReference>
<evidence type="ECO:0000259" key="3">
    <source>
        <dbReference type="PROSITE" id="PS50112"/>
    </source>
</evidence>
<name>A0A937FG47_9CLOT</name>
<dbReference type="RefSeq" id="WP_202767040.1">
    <property type="nucleotide sequence ID" value="NZ_JAESWA010000022.1"/>
</dbReference>
<dbReference type="SUPFAM" id="SSF55785">
    <property type="entry name" value="PYP-like sensor domain (PAS domain)"/>
    <property type="match status" value="1"/>
</dbReference>